<proteinExistence type="predicted"/>
<reference evidence="1 2" key="1">
    <citation type="submission" date="2016-06" db="EMBL/GenBank/DDBJ databases">
        <title>Evolution of pathogenesis and genome organization in the Tremellales.</title>
        <authorList>
            <person name="Cuomo C."/>
            <person name="Litvintseva A."/>
            <person name="Heitman J."/>
            <person name="Chen Y."/>
            <person name="Sun S."/>
            <person name="Springer D."/>
            <person name="Dromer F."/>
            <person name="Young S."/>
            <person name="Zeng Q."/>
            <person name="Chapman S."/>
            <person name="Gujja S."/>
            <person name="Saif S."/>
            <person name="Birren B."/>
        </authorList>
    </citation>
    <scope>NUCLEOTIDE SEQUENCE [LARGE SCALE GENOMIC DNA]</scope>
    <source>
        <strain evidence="1 2">ATCC 28783</strain>
    </source>
</reference>
<keyword evidence="2" id="KW-1185">Reference proteome</keyword>
<dbReference type="Proteomes" id="UP000289152">
    <property type="component" value="Unassembled WGS sequence"/>
</dbReference>
<sequence>MSIEVPYDSTIFSTPVIVKPTPSAQDHEILRSILTSAVPNEMTRSYFATERSVYVELSESPFPNISTGREDDQNLFVAPDSDGTVTHVRITLERTIGEKTKSLFDWAVPSKRTRRYKITGQGLFFGSVMQNTSGGSESGGEEVVIEDDTSTYSQTEQDMNNEGISNIDTRTNNLSIPTQQETSITRTKRGRFLSLILYASYSPHPADRDEEILSAILTFPEIDSVIIHSIQDGKPLCIELSSNRTHVLEPQTSNEYSTFTMHHRSQQDCIYVRTRPGLDDEVVGKIVDEFGIEKTRYHLTFKTFDWSRLTRRGEERSDTADDHTI</sequence>
<evidence type="ECO:0000313" key="1">
    <source>
        <dbReference type="EMBL" id="RXK37695.1"/>
    </source>
</evidence>
<dbReference type="InParanoid" id="A0A4Q1BJ82"/>
<gene>
    <name evidence="1" type="ORF">M231_05028</name>
</gene>
<organism evidence="1 2">
    <name type="scientific">Tremella mesenterica</name>
    <name type="common">Jelly fungus</name>
    <dbReference type="NCBI Taxonomy" id="5217"/>
    <lineage>
        <taxon>Eukaryota</taxon>
        <taxon>Fungi</taxon>
        <taxon>Dikarya</taxon>
        <taxon>Basidiomycota</taxon>
        <taxon>Agaricomycotina</taxon>
        <taxon>Tremellomycetes</taxon>
        <taxon>Tremellales</taxon>
        <taxon>Tremellaceae</taxon>
        <taxon>Tremella</taxon>
    </lineage>
</organism>
<name>A0A4Q1BJ82_TREME</name>
<evidence type="ECO:0000313" key="2">
    <source>
        <dbReference type="Proteomes" id="UP000289152"/>
    </source>
</evidence>
<dbReference type="VEuPathDB" id="FungiDB:TREMEDRAFT_59624"/>
<comment type="caution">
    <text evidence="1">The sequence shown here is derived from an EMBL/GenBank/DDBJ whole genome shotgun (WGS) entry which is preliminary data.</text>
</comment>
<dbReference type="EMBL" id="SDIL01000062">
    <property type="protein sequence ID" value="RXK37695.1"/>
    <property type="molecule type" value="Genomic_DNA"/>
</dbReference>
<dbReference type="AlphaFoldDB" id="A0A4Q1BJ82"/>
<protein>
    <submittedName>
        <fullName evidence="1">Uncharacterized protein</fullName>
    </submittedName>
</protein>
<accession>A0A4Q1BJ82</accession>